<comment type="similarity">
    <text evidence="1">Belongs to the LysR transcriptional regulatory family.</text>
</comment>
<evidence type="ECO:0000313" key="6">
    <source>
        <dbReference type="EMBL" id="RCW68585.1"/>
    </source>
</evidence>
<name>A0A368XL58_9BURK</name>
<dbReference type="PANTHER" id="PTHR30126:SF94">
    <property type="entry name" value="LYSR FAMILY TRANSCRIPTIONAL REGULATOR"/>
    <property type="match status" value="1"/>
</dbReference>
<evidence type="ECO:0000313" key="7">
    <source>
        <dbReference type="Proteomes" id="UP000252884"/>
    </source>
</evidence>
<accession>A0A368XL58</accession>
<dbReference type="Gene3D" id="3.40.190.290">
    <property type="match status" value="1"/>
</dbReference>
<sequence>MNPLRLTLRQLQIFVAVAQSGSTNAAAQAVALSQSATSSAVNELERLLAVQLFDRTGKRLYLNENGRALLPLALAQIDGAAEIERLAVDPDAMTSLRLGASTTIGNHVIPRMLPMLLGGGEFGARSASASATVRIGNTEAICDEVASFALDAGLVEGPSGNDDLVETPWLQDELVLVASPTLAGEQPEPVSSGALAGLRWLLREKGSGTREVTDQLLLPYVRRYGSSLVLGSSEAIVGAAAEGIGVACLSRWVVDSAVASGRLCILRTEIPRMSRQCYVVTHRNKHATRGLKRFLDLADQWGRSMARMPGYAQG</sequence>
<dbReference type="SUPFAM" id="SSF53850">
    <property type="entry name" value="Periplasmic binding protein-like II"/>
    <property type="match status" value="1"/>
</dbReference>
<proteinExistence type="inferred from homology"/>
<evidence type="ECO:0000256" key="4">
    <source>
        <dbReference type="ARBA" id="ARBA00023163"/>
    </source>
</evidence>
<dbReference type="Pfam" id="PF03466">
    <property type="entry name" value="LysR_substrate"/>
    <property type="match status" value="1"/>
</dbReference>
<dbReference type="AlphaFoldDB" id="A0A368XL58"/>
<protein>
    <submittedName>
        <fullName evidence="6">Transcriptional regulator</fullName>
    </submittedName>
</protein>
<evidence type="ECO:0000256" key="2">
    <source>
        <dbReference type="ARBA" id="ARBA00023015"/>
    </source>
</evidence>
<evidence type="ECO:0000256" key="1">
    <source>
        <dbReference type="ARBA" id="ARBA00009437"/>
    </source>
</evidence>
<keyword evidence="4" id="KW-0804">Transcription</keyword>
<dbReference type="InterPro" id="IPR000847">
    <property type="entry name" value="LysR_HTH_N"/>
</dbReference>
<dbReference type="PROSITE" id="PS50931">
    <property type="entry name" value="HTH_LYSR"/>
    <property type="match status" value="1"/>
</dbReference>
<organism evidence="6 7">
    <name type="scientific">Pseudorhodoferax soli</name>
    <dbReference type="NCBI Taxonomy" id="545864"/>
    <lineage>
        <taxon>Bacteria</taxon>
        <taxon>Pseudomonadati</taxon>
        <taxon>Pseudomonadota</taxon>
        <taxon>Betaproteobacteria</taxon>
        <taxon>Burkholderiales</taxon>
        <taxon>Comamonadaceae</taxon>
    </lineage>
</organism>
<keyword evidence="7" id="KW-1185">Reference proteome</keyword>
<gene>
    <name evidence="6" type="ORF">DES41_107106</name>
</gene>
<dbReference type="PANTHER" id="PTHR30126">
    <property type="entry name" value="HTH-TYPE TRANSCRIPTIONAL REGULATOR"/>
    <property type="match status" value="1"/>
</dbReference>
<dbReference type="CDD" id="cd08420">
    <property type="entry name" value="PBP2_CysL_like"/>
    <property type="match status" value="1"/>
</dbReference>
<dbReference type="EMBL" id="QPJK01000007">
    <property type="protein sequence ID" value="RCW68585.1"/>
    <property type="molecule type" value="Genomic_DNA"/>
</dbReference>
<dbReference type="OrthoDB" id="9808620at2"/>
<evidence type="ECO:0000259" key="5">
    <source>
        <dbReference type="PROSITE" id="PS50931"/>
    </source>
</evidence>
<dbReference type="InterPro" id="IPR036390">
    <property type="entry name" value="WH_DNA-bd_sf"/>
</dbReference>
<dbReference type="GO" id="GO:0000976">
    <property type="term" value="F:transcription cis-regulatory region binding"/>
    <property type="evidence" value="ECO:0007669"/>
    <property type="project" value="TreeGrafter"/>
</dbReference>
<dbReference type="Gene3D" id="1.10.10.10">
    <property type="entry name" value="Winged helix-like DNA-binding domain superfamily/Winged helix DNA-binding domain"/>
    <property type="match status" value="1"/>
</dbReference>
<keyword evidence="3" id="KW-0238">DNA-binding</keyword>
<feature type="domain" description="HTH lysR-type" evidence="5">
    <location>
        <begin position="6"/>
        <end position="63"/>
    </location>
</feature>
<dbReference type="GO" id="GO:0003700">
    <property type="term" value="F:DNA-binding transcription factor activity"/>
    <property type="evidence" value="ECO:0007669"/>
    <property type="project" value="InterPro"/>
</dbReference>
<dbReference type="InterPro" id="IPR036388">
    <property type="entry name" value="WH-like_DNA-bd_sf"/>
</dbReference>
<keyword evidence="2" id="KW-0805">Transcription regulation</keyword>
<dbReference type="Proteomes" id="UP000252884">
    <property type="component" value="Unassembled WGS sequence"/>
</dbReference>
<evidence type="ECO:0000256" key="3">
    <source>
        <dbReference type="ARBA" id="ARBA00023125"/>
    </source>
</evidence>
<dbReference type="InterPro" id="IPR005119">
    <property type="entry name" value="LysR_subst-bd"/>
</dbReference>
<dbReference type="Pfam" id="PF00126">
    <property type="entry name" value="HTH_1"/>
    <property type="match status" value="1"/>
</dbReference>
<dbReference type="RefSeq" id="WP_114470123.1">
    <property type="nucleotide sequence ID" value="NZ_QPJK01000007.1"/>
</dbReference>
<dbReference type="SUPFAM" id="SSF46785">
    <property type="entry name" value="Winged helix' DNA-binding domain"/>
    <property type="match status" value="1"/>
</dbReference>
<comment type="caution">
    <text evidence="6">The sequence shown here is derived from an EMBL/GenBank/DDBJ whole genome shotgun (WGS) entry which is preliminary data.</text>
</comment>
<reference evidence="6 7" key="1">
    <citation type="submission" date="2018-07" db="EMBL/GenBank/DDBJ databases">
        <title>Genomic Encyclopedia of Type Strains, Phase IV (KMG-IV): sequencing the most valuable type-strain genomes for metagenomic binning, comparative biology and taxonomic classification.</title>
        <authorList>
            <person name="Goeker M."/>
        </authorList>
    </citation>
    <scope>NUCLEOTIDE SEQUENCE [LARGE SCALE GENOMIC DNA]</scope>
    <source>
        <strain evidence="6 7">DSM 21634</strain>
    </source>
</reference>